<dbReference type="GO" id="GO:0005737">
    <property type="term" value="C:cytoplasm"/>
    <property type="evidence" value="ECO:0007669"/>
    <property type="project" value="UniProtKB-SubCell"/>
</dbReference>
<keyword evidence="7" id="KW-0493">Microtubule</keyword>
<evidence type="ECO:0000256" key="2">
    <source>
        <dbReference type="ARBA" id="ARBA00022490"/>
    </source>
</evidence>
<keyword evidence="2" id="KW-0963">Cytoplasm</keyword>
<dbReference type="InterPro" id="IPR019821">
    <property type="entry name" value="Kinesin_motor_CS"/>
</dbReference>
<keyword evidence="4 6" id="KW-0067">ATP-binding</keyword>
<keyword evidence="3 6" id="KW-0547">Nucleotide-binding</keyword>
<reference evidence="11" key="1">
    <citation type="submission" date="2021-01" db="EMBL/GenBank/DDBJ databases">
        <authorList>
            <person name="Corre E."/>
            <person name="Pelletier E."/>
            <person name="Niang G."/>
            <person name="Scheremetjew M."/>
            <person name="Finn R."/>
            <person name="Kale V."/>
            <person name="Holt S."/>
            <person name="Cochrane G."/>
            <person name="Meng A."/>
            <person name="Brown T."/>
            <person name="Cohen L."/>
        </authorList>
    </citation>
    <scope>NUCLEOTIDE SEQUENCE</scope>
    <source>
        <strain evidence="11">CCAP 1951/1</strain>
    </source>
</reference>
<comment type="subcellular location">
    <subcellularLocation>
        <location evidence="1">Cytoplasm</location>
    </subcellularLocation>
</comment>
<feature type="binding site" evidence="6">
    <location>
        <begin position="91"/>
        <end position="98"/>
    </location>
    <ligand>
        <name>ATP</name>
        <dbReference type="ChEBI" id="CHEBI:30616"/>
    </ligand>
</feature>
<dbReference type="GO" id="GO:0008017">
    <property type="term" value="F:microtubule binding"/>
    <property type="evidence" value="ECO:0007669"/>
    <property type="project" value="InterPro"/>
</dbReference>
<organism evidence="11">
    <name type="scientific">Neobodo designis</name>
    <name type="common">Flagellated protozoan</name>
    <name type="synonym">Bodo designis</name>
    <dbReference type="NCBI Taxonomy" id="312471"/>
    <lineage>
        <taxon>Eukaryota</taxon>
        <taxon>Discoba</taxon>
        <taxon>Euglenozoa</taxon>
        <taxon>Kinetoplastea</taxon>
        <taxon>Metakinetoplastina</taxon>
        <taxon>Neobodonida</taxon>
        <taxon>Neobodo</taxon>
    </lineage>
</organism>
<feature type="region of interest" description="Disordered" evidence="9">
    <location>
        <begin position="106"/>
        <end position="134"/>
    </location>
</feature>
<dbReference type="InterPro" id="IPR036961">
    <property type="entry name" value="Kinesin_motor_dom_sf"/>
</dbReference>
<sequence length="789" mass="86233">MSQDRAADSVLVYARFRPFSQLETEKDARSCADVQEASVSITNQDEGTVHRFTFERVFDGATTQQAMYERVGAPVVADVLKGYNATVFAYGQTGSGKTYTMLGPPQHSGVTPRNQPTPRAGAPTAGNNDTFDLRGGNSGIAPRVIHDLFRRIGKAPTTTFFSVRVSYVEVYMERVNDLLDSTRQNLALREDSANKRFYVEGCCREEVASPEELLQLIDRGTRNRATASTRVNEYSSRSHSIVTIEVTSRDELRETVLNGRLHLVDLAGSEKVSKTHAHGQQLDEAKLINKSLTTLSLVIASLSEKKNQPTKHVPYRDSKLTRLLMDSLGGNARTALVVCCSPSNWNLAETTSTLRFGSLATKVENHAVVNQELSPEEMKALITKLEDEVKTLRHRGTGGGGGNLSAADQHELETLREDAKQLELVSRQYYKQCSIVESLRETVQEANERERIAVAKADAADVAADAMQAECAEWEKQHRAAHRDIAGLRRQLEAQKRISGYLRTTLATSHDALEAARVDLSSLKVTAAEVQLAIPALEAEAAALRKQLAEERAGRKRDAEAAEAKLSEAMREHALAKAAEEQAEAALKAEGSTSSAGAPEMVPVEEFDAAVRRAEVSEREHRALYDQWRELLSDSTASKLELEFCMKRLGLRNERVNNLQAALKKLKLDLRNEQALRVQDKAKFKETLALARDEAMKWHREAEKANAALTRRRSAYAAASPLSPQAAEQAVQQSSILATTPSRSLGSSFTRYIRGGGTPGNSASPVASPAGAGAASPSNHAHVDPSAAA</sequence>
<keyword evidence="5 8" id="KW-0175">Coiled coil</keyword>
<dbReference type="PROSITE" id="PS00411">
    <property type="entry name" value="KINESIN_MOTOR_1"/>
    <property type="match status" value="1"/>
</dbReference>
<dbReference type="Gene3D" id="3.40.850.10">
    <property type="entry name" value="Kinesin motor domain"/>
    <property type="match status" value="1"/>
</dbReference>
<comment type="similarity">
    <text evidence="6 7">Belongs to the TRAFAC class myosin-kinesin ATPase superfamily. Kinesin family.</text>
</comment>
<accession>A0A7S1L1Q2</accession>
<dbReference type="GO" id="GO:0007018">
    <property type="term" value="P:microtubule-based movement"/>
    <property type="evidence" value="ECO:0007669"/>
    <property type="project" value="InterPro"/>
</dbReference>
<evidence type="ECO:0000259" key="10">
    <source>
        <dbReference type="PROSITE" id="PS50067"/>
    </source>
</evidence>
<dbReference type="GO" id="GO:0007052">
    <property type="term" value="P:mitotic spindle organization"/>
    <property type="evidence" value="ECO:0007669"/>
    <property type="project" value="TreeGrafter"/>
</dbReference>
<dbReference type="SMART" id="SM00129">
    <property type="entry name" value="KISc"/>
    <property type="match status" value="1"/>
</dbReference>
<feature type="compositionally biased region" description="Polar residues" evidence="9">
    <location>
        <begin position="108"/>
        <end position="117"/>
    </location>
</feature>
<dbReference type="GO" id="GO:0005524">
    <property type="term" value="F:ATP binding"/>
    <property type="evidence" value="ECO:0007669"/>
    <property type="project" value="UniProtKB-UniRule"/>
</dbReference>
<dbReference type="PRINTS" id="PR00380">
    <property type="entry name" value="KINESINHEAVY"/>
</dbReference>
<gene>
    <name evidence="11" type="ORF">NDES1114_LOCUS1521</name>
</gene>
<name>A0A7S1L1Q2_NEODS</name>
<feature type="region of interest" description="Disordered" evidence="9">
    <location>
        <begin position="573"/>
        <end position="601"/>
    </location>
</feature>
<evidence type="ECO:0000256" key="5">
    <source>
        <dbReference type="ARBA" id="ARBA00023054"/>
    </source>
</evidence>
<keyword evidence="6 7" id="KW-0505">Motor protein</keyword>
<dbReference type="GO" id="GO:0003777">
    <property type="term" value="F:microtubule motor activity"/>
    <property type="evidence" value="ECO:0007669"/>
    <property type="project" value="InterPro"/>
</dbReference>
<feature type="domain" description="Kinesin motor" evidence="10">
    <location>
        <begin position="9"/>
        <end position="363"/>
    </location>
</feature>
<feature type="compositionally biased region" description="Low complexity" evidence="9">
    <location>
        <begin position="760"/>
        <end position="780"/>
    </location>
</feature>
<protein>
    <recommendedName>
        <fullName evidence="7">Kinesin-like protein</fullName>
    </recommendedName>
</protein>
<evidence type="ECO:0000256" key="6">
    <source>
        <dbReference type="PROSITE-ProRule" id="PRU00283"/>
    </source>
</evidence>
<evidence type="ECO:0000256" key="1">
    <source>
        <dbReference type="ARBA" id="ARBA00004496"/>
    </source>
</evidence>
<dbReference type="PROSITE" id="PS50067">
    <property type="entry name" value="KINESIN_MOTOR_2"/>
    <property type="match status" value="1"/>
</dbReference>
<evidence type="ECO:0000256" key="4">
    <source>
        <dbReference type="ARBA" id="ARBA00022840"/>
    </source>
</evidence>
<feature type="coiled-coil region" evidence="8">
    <location>
        <begin position="412"/>
        <end position="491"/>
    </location>
</feature>
<dbReference type="InterPro" id="IPR027417">
    <property type="entry name" value="P-loop_NTPase"/>
</dbReference>
<dbReference type="EMBL" id="HBGF01002199">
    <property type="protein sequence ID" value="CAD9090478.1"/>
    <property type="molecule type" value="Transcribed_RNA"/>
</dbReference>
<feature type="region of interest" description="Disordered" evidence="9">
    <location>
        <begin position="748"/>
        <end position="789"/>
    </location>
</feature>
<dbReference type="GO" id="GO:0005874">
    <property type="term" value="C:microtubule"/>
    <property type="evidence" value="ECO:0007669"/>
    <property type="project" value="UniProtKB-KW"/>
</dbReference>
<dbReference type="AlphaFoldDB" id="A0A7S1L1Q2"/>
<dbReference type="InterPro" id="IPR027640">
    <property type="entry name" value="Kinesin-like_fam"/>
</dbReference>
<evidence type="ECO:0000256" key="7">
    <source>
        <dbReference type="RuleBase" id="RU000394"/>
    </source>
</evidence>
<proteinExistence type="inferred from homology"/>
<evidence type="ECO:0000256" key="9">
    <source>
        <dbReference type="SAM" id="MobiDB-lite"/>
    </source>
</evidence>
<dbReference type="Pfam" id="PF00225">
    <property type="entry name" value="Kinesin"/>
    <property type="match status" value="2"/>
</dbReference>
<dbReference type="GO" id="GO:0051231">
    <property type="term" value="P:spindle elongation"/>
    <property type="evidence" value="ECO:0007669"/>
    <property type="project" value="TreeGrafter"/>
</dbReference>
<dbReference type="GO" id="GO:0005875">
    <property type="term" value="C:microtubule associated complex"/>
    <property type="evidence" value="ECO:0007669"/>
    <property type="project" value="TreeGrafter"/>
</dbReference>
<dbReference type="SUPFAM" id="SSF52540">
    <property type="entry name" value="P-loop containing nucleoside triphosphate hydrolases"/>
    <property type="match status" value="1"/>
</dbReference>
<dbReference type="PANTHER" id="PTHR47969">
    <property type="entry name" value="CHROMOSOME-ASSOCIATED KINESIN KIF4A-RELATED"/>
    <property type="match status" value="1"/>
</dbReference>
<evidence type="ECO:0000313" key="11">
    <source>
        <dbReference type="EMBL" id="CAD9090478.1"/>
    </source>
</evidence>
<evidence type="ECO:0000256" key="8">
    <source>
        <dbReference type="SAM" id="Coils"/>
    </source>
</evidence>
<dbReference type="InterPro" id="IPR001752">
    <property type="entry name" value="Kinesin_motor_dom"/>
</dbReference>
<evidence type="ECO:0000256" key="3">
    <source>
        <dbReference type="ARBA" id="ARBA00022741"/>
    </source>
</evidence>
<dbReference type="PANTHER" id="PTHR47969:SF15">
    <property type="entry name" value="CHROMOSOME-ASSOCIATED KINESIN KIF4A-RELATED"/>
    <property type="match status" value="1"/>
</dbReference>